<dbReference type="EMBL" id="KZ819382">
    <property type="protein sequence ID" value="PWN42219.1"/>
    <property type="molecule type" value="Genomic_DNA"/>
</dbReference>
<dbReference type="GO" id="GO:0046872">
    <property type="term" value="F:metal ion binding"/>
    <property type="evidence" value="ECO:0007669"/>
    <property type="project" value="UniProtKB-KW"/>
</dbReference>
<keyword evidence="4" id="KW-0479">Metal-binding</keyword>
<feature type="transmembrane region" description="Helical" evidence="12">
    <location>
        <begin position="308"/>
        <end position="332"/>
    </location>
</feature>
<evidence type="ECO:0000313" key="13">
    <source>
        <dbReference type="EMBL" id="PWN42219.1"/>
    </source>
</evidence>
<dbReference type="PANTHER" id="PTHR23289:SF2">
    <property type="entry name" value="CYTOCHROME C OXIDASE ASSEMBLY PROTEIN COX15 HOMOLOG"/>
    <property type="match status" value="1"/>
</dbReference>
<dbReference type="Pfam" id="PF02628">
    <property type="entry name" value="COX15-CtaA"/>
    <property type="match status" value="1"/>
</dbReference>
<keyword evidence="14" id="KW-1185">Reference proteome</keyword>
<evidence type="ECO:0000256" key="3">
    <source>
        <dbReference type="ARBA" id="ARBA00022692"/>
    </source>
</evidence>
<comment type="subcellular location">
    <subcellularLocation>
        <location evidence="2">Membrane</location>
        <topology evidence="2">Multi-pass membrane protein</topology>
    </subcellularLocation>
</comment>
<keyword evidence="5 12" id="KW-1133">Transmembrane helix</keyword>
<keyword evidence="6" id="KW-0560">Oxidoreductase</keyword>
<organism evidence="13 14">
    <name type="scientific">Ceraceosorus guamensis</name>
    <dbReference type="NCBI Taxonomy" id="1522189"/>
    <lineage>
        <taxon>Eukaryota</taxon>
        <taxon>Fungi</taxon>
        <taxon>Dikarya</taxon>
        <taxon>Basidiomycota</taxon>
        <taxon>Ustilaginomycotina</taxon>
        <taxon>Exobasidiomycetes</taxon>
        <taxon>Ceraceosorales</taxon>
        <taxon>Ceraceosoraceae</taxon>
        <taxon>Ceraceosorus</taxon>
    </lineage>
</organism>
<dbReference type="STRING" id="1522189.A0A316VXN8"/>
<comment type="cofactor">
    <cofactor evidence="1">
        <name>heme b</name>
        <dbReference type="ChEBI" id="CHEBI:60344"/>
    </cofactor>
</comment>
<keyword evidence="3 12" id="KW-0812">Transmembrane</keyword>
<evidence type="ECO:0000256" key="11">
    <source>
        <dbReference type="ARBA" id="ARBA00048044"/>
    </source>
</evidence>
<dbReference type="InParanoid" id="A0A316VXN8"/>
<evidence type="ECO:0000256" key="2">
    <source>
        <dbReference type="ARBA" id="ARBA00004141"/>
    </source>
</evidence>
<evidence type="ECO:0000313" key="14">
    <source>
        <dbReference type="Proteomes" id="UP000245783"/>
    </source>
</evidence>
<dbReference type="InterPro" id="IPR003780">
    <property type="entry name" value="COX15/CtaA_fam"/>
</dbReference>
<proteinExistence type="predicted"/>
<evidence type="ECO:0000256" key="1">
    <source>
        <dbReference type="ARBA" id="ARBA00001970"/>
    </source>
</evidence>
<evidence type="ECO:0000256" key="12">
    <source>
        <dbReference type="SAM" id="Phobius"/>
    </source>
</evidence>
<dbReference type="GO" id="GO:0005743">
    <property type="term" value="C:mitochondrial inner membrane"/>
    <property type="evidence" value="ECO:0007669"/>
    <property type="project" value="TreeGrafter"/>
</dbReference>
<evidence type="ECO:0000256" key="4">
    <source>
        <dbReference type="ARBA" id="ARBA00022723"/>
    </source>
</evidence>
<dbReference type="GeneID" id="37038044"/>
<protein>
    <submittedName>
        <fullName evidence="13">COX15-CtaA-domain-containing protein</fullName>
    </submittedName>
</protein>
<dbReference type="GO" id="GO:0016653">
    <property type="term" value="F:oxidoreductase activity, acting on NAD(P)H, heme protein as acceptor"/>
    <property type="evidence" value="ECO:0007669"/>
    <property type="project" value="TreeGrafter"/>
</dbReference>
<feature type="transmembrane region" description="Helical" evidence="12">
    <location>
        <begin position="254"/>
        <end position="276"/>
    </location>
</feature>
<dbReference type="RefSeq" id="XP_025369379.1">
    <property type="nucleotide sequence ID" value="XM_025516174.1"/>
</dbReference>
<gene>
    <name evidence="13" type="ORF">IE81DRAFT_347631</name>
</gene>
<accession>A0A316VXN8</accession>
<evidence type="ECO:0000256" key="7">
    <source>
        <dbReference type="ARBA" id="ARBA00023004"/>
    </source>
</evidence>
<evidence type="ECO:0000256" key="10">
    <source>
        <dbReference type="ARBA" id="ARBA00044501"/>
    </source>
</evidence>
<evidence type="ECO:0000256" key="8">
    <source>
        <dbReference type="ARBA" id="ARBA00023133"/>
    </source>
</evidence>
<dbReference type="AlphaFoldDB" id="A0A316VXN8"/>
<dbReference type="InterPro" id="IPR023754">
    <property type="entry name" value="HemeA_Synthase_type2"/>
</dbReference>
<feature type="transmembrane region" description="Helical" evidence="12">
    <location>
        <begin position="426"/>
        <end position="449"/>
    </location>
</feature>
<dbReference type="GO" id="GO:0006784">
    <property type="term" value="P:heme A biosynthetic process"/>
    <property type="evidence" value="ECO:0007669"/>
    <property type="project" value="InterPro"/>
</dbReference>
<comment type="pathway">
    <text evidence="10">Porphyrin-containing compound metabolism; heme A biosynthesis; heme A from heme O: step 1/1.</text>
</comment>
<comment type="catalytic activity">
    <reaction evidence="11">
        <text>Fe(II)-heme o + 2 A + H2O = Fe(II)-heme a + 2 AH2</text>
        <dbReference type="Rhea" id="RHEA:63388"/>
        <dbReference type="ChEBI" id="CHEBI:13193"/>
        <dbReference type="ChEBI" id="CHEBI:15377"/>
        <dbReference type="ChEBI" id="CHEBI:17499"/>
        <dbReference type="ChEBI" id="CHEBI:60530"/>
        <dbReference type="ChEBI" id="CHEBI:61715"/>
        <dbReference type="EC" id="1.17.99.9"/>
    </reaction>
    <physiologicalReaction direction="left-to-right" evidence="11">
        <dbReference type="Rhea" id="RHEA:63389"/>
    </physiologicalReaction>
</comment>
<feature type="transmembrane region" description="Helical" evidence="12">
    <location>
        <begin position="67"/>
        <end position="88"/>
    </location>
</feature>
<keyword evidence="9 12" id="KW-0472">Membrane</keyword>
<dbReference type="GO" id="GO:0120547">
    <property type="term" value="F:heme A synthase activity"/>
    <property type="evidence" value="ECO:0007669"/>
    <property type="project" value="UniProtKB-EC"/>
</dbReference>
<dbReference type="OrthoDB" id="1726137at2759"/>
<sequence length="527" mass="56669">MSSLRTLHIGSASRSTASLSALGASHATSPRTAEPLKRSSTLFSIPTSQDLAAPVNEKKFNDGTRPIVAYHLLATFVLVYAIIVVGGLTRLTESGLSITEWNPGTKGMKWPANQQEWQVEWDKYRETPEWALLNKHMTLEDFKSIYMWEWGHRMLGRFIGVFFLVPAIAFSVSGLAGRRTRLKLLAIASGIGFQGALGWYMVKSGLAAPQKKIVAPIAAHPNSTAPSSNTGAQPRLDPNLQTAEWTPRVSHFRLAAHLGTAFLVGLGCLHTAAVILRPRFFSRLTYVAQSAKALSSSSVRRYASQTKAVTTFVFVTAMTGALVAGLDAGLVYNEWPTMGDGRLAPPLAELLDRRYTLSGGQSEQDGSGWRAVVGNFTSNPVSVQLMHRTLATTSLVLVLALGWRGLRLYRASRAAGYPLPKSVPRLALLSAGVVSMQASLGIFTLLYLVPLELASAHQAGSVALLSSLVALTAALRKAPKSLWSSAITQGPVKSEAQKRADQVAANALRKVLKENSAATSASRVQLS</sequence>
<keyword evidence="7" id="KW-0408">Iron</keyword>
<reference evidence="13 14" key="1">
    <citation type="journal article" date="2018" name="Mol. Biol. Evol.">
        <title>Broad Genomic Sampling Reveals a Smut Pathogenic Ancestry of the Fungal Clade Ustilaginomycotina.</title>
        <authorList>
            <person name="Kijpornyongpan T."/>
            <person name="Mondo S.J."/>
            <person name="Barry K."/>
            <person name="Sandor L."/>
            <person name="Lee J."/>
            <person name="Lipzen A."/>
            <person name="Pangilinan J."/>
            <person name="LaButti K."/>
            <person name="Hainaut M."/>
            <person name="Henrissat B."/>
            <person name="Grigoriev I.V."/>
            <person name="Spatafora J.W."/>
            <person name="Aime M.C."/>
        </authorList>
    </citation>
    <scope>NUCLEOTIDE SEQUENCE [LARGE SCALE GENOMIC DNA]</scope>
    <source>
        <strain evidence="13 14">MCA 4658</strain>
    </source>
</reference>
<name>A0A316VXN8_9BASI</name>
<feature type="transmembrane region" description="Helical" evidence="12">
    <location>
        <begin position="184"/>
        <end position="202"/>
    </location>
</feature>
<feature type="transmembrane region" description="Helical" evidence="12">
    <location>
        <begin position="385"/>
        <end position="406"/>
    </location>
</feature>
<dbReference type="Proteomes" id="UP000245783">
    <property type="component" value="Unassembled WGS sequence"/>
</dbReference>
<feature type="transmembrane region" description="Helical" evidence="12">
    <location>
        <begin position="154"/>
        <end position="177"/>
    </location>
</feature>
<feature type="transmembrane region" description="Helical" evidence="12">
    <location>
        <begin position="455"/>
        <end position="475"/>
    </location>
</feature>
<dbReference type="PANTHER" id="PTHR23289">
    <property type="entry name" value="CYTOCHROME C OXIDASE ASSEMBLY PROTEIN COX15"/>
    <property type="match status" value="1"/>
</dbReference>
<evidence type="ECO:0000256" key="6">
    <source>
        <dbReference type="ARBA" id="ARBA00023002"/>
    </source>
</evidence>
<keyword evidence="8" id="KW-0350">Heme biosynthesis</keyword>
<evidence type="ECO:0000256" key="5">
    <source>
        <dbReference type="ARBA" id="ARBA00022989"/>
    </source>
</evidence>
<dbReference type="FunCoup" id="A0A316VXN8">
    <property type="interactions" value="475"/>
</dbReference>
<evidence type="ECO:0000256" key="9">
    <source>
        <dbReference type="ARBA" id="ARBA00023136"/>
    </source>
</evidence>